<sequence>MRKISYLTRALAFACLYPLTVGAQESGRDPFAGAPKGRLFLTIELKGSGRKDLPNKVEWYRLTSNRKLELELAMLVPVKSPVPIVKVGGSDKDNAPMPAGLAAMAKILEPCKGDEECQRKAMMAYGQQLMANPQALGAMKQDDTRFENWVADRRGPCAKGTLIVEDEGDGMNISPPNPAKPYKFRRSGRLDLLAQDMEMMDRACQTEISVDRQSGLLSLRINHLNIPVPVQMSGQAYTFEKSVLFLEGRSKFEIFDQKVDAGASSWMGQGRFDKAGSVSHNSGQTVAPMSATLTWRFERS</sequence>
<feature type="chain" id="PRO_5031381070" evidence="1">
    <location>
        <begin position="24"/>
        <end position="300"/>
    </location>
</feature>
<keyword evidence="1" id="KW-0732">Signal</keyword>
<dbReference type="EMBL" id="JACHWB010000003">
    <property type="protein sequence ID" value="MBB3019917.1"/>
    <property type="molecule type" value="Genomic_DNA"/>
</dbReference>
<gene>
    <name evidence="2" type="ORF">FHR70_002982</name>
</gene>
<accession>A0A7W4VMJ7</accession>
<name>A0A7W4VMJ7_9HYPH</name>
<reference evidence="2 3" key="1">
    <citation type="submission" date="2020-08" db="EMBL/GenBank/DDBJ databases">
        <title>The Agave Microbiome: Exploring the role of microbial communities in plant adaptations to desert environments.</title>
        <authorList>
            <person name="Partida-Martinez L.P."/>
        </authorList>
    </citation>
    <scope>NUCLEOTIDE SEQUENCE [LARGE SCALE GENOMIC DNA]</scope>
    <source>
        <strain evidence="2 3">AT3.9</strain>
    </source>
</reference>
<evidence type="ECO:0000313" key="3">
    <source>
        <dbReference type="Proteomes" id="UP000532010"/>
    </source>
</evidence>
<dbReference type="Proteomes" id="UP000532010">
    <property type="component" value="Unassembled WGS sequence"/>
</dbReference>
<feature type="signal peptide" evidence="1">
    <location>
        <begin position="1"/>
        <end position="23"/>
    </location>
</feature>
<evidence type="ECO:0000313" key="2">
    <source>
        <dbReference type="EMBL" id="MBB3019917.1"/>
    </source>
</evidence>
<keyword evidence="3" id="KW-1185">Reference proteome</keyword>
<dbReference type="AlphaFoldDB" id="A0A7W4VMJ7"/>
<evidence type="ECO:0000256" key="1">
    <source>
        <dbReference type="SAM" id="SignalP"/>
    </source>
</evidence>
<organism evidence="2 3">
    <name type="scientific">Microvirga lupini</name>
    <dbReference type="NCBI Taxonomy" id="420324"/>
    <lineage>
        <taxon>Bacteria</taxon>
        <taxon>Pseudomonadati</taxon>
        <taxon>Pseudomonadota</taxon>
        <taxon>Alphaproteobacteria</taxon>
        <taxon>Hyphomicrobiales</taxon>
        <taxon>Methylobacteriaceae</taxon>
        <taxon>Microvirga</taxon>
    </lineage>
</organism>
<proteinExistence type="predicted"/>
<comment type="caution">
    <text evidence="2">The sequence shown here is derived from an EMBL/GenBank/DDBJ whole genome shotgun (WGS) entry which is preliminary data.</text>
</comment>
<protein>
    <submittedName>
        <fullName evidence="2">Uncharacterized protein</fullName>
    </submittedName>
</protein>
<dbReference type="RefSeq" id="WP_183451363.1">
    <property type="nucleotide sequence ID" value="NZ_JACHWB010000003.1"/>
</dbReference>